<organism evidence="2 3">
    <name type="scientific">Euroglyphus maynei</name>
    <name type="common">Mayne's house dust mite</name>
    <dbReference type="NCBI Taxonomy" id="6958"/>
    <lineage>
        <taxon>Eukaryota</taxon>
        <taxon>Metazoa</taxon>
        <taxon>Ecdysozoa</taxon>
        <taxon>Arthropoda</taxon>
        <taxon>Chelicerata</taxon>
        <taxon>Arachnida</taxon>
        <taxon>Acari</taxon>
        <taxon>Acariformes</taxon>
        <taxon>Sarcoptiformes</taxon>
        <taxon>Astigmata</taxon>
        <taxon>Psoroptidia</taxon>
        <taxon>Analgoidea</taxon>
        <taxon>Pyroglyphidae</taxon>
        <taxon>Pyroglyphinae</taxon>
        <taxon>Euroglyphus</taxon>
    </lineage>
</organism>
<gene>
    <name evidence="2" type="ORF">BLA29_015198</name>
</gene>
<protein>
    <submittedName>
        <fullName evidence="2">Uncharacterized protein</fullName>
    </submittedName>
</protein>
<sequence>MATQSTGSNSETEIEESFRSTSTMSRVEAMEMKINMWILQLFKLRKTIDLEEIETLYVEFNELAASMLCDMDPEKEALTRLFGHQ</sequence>
<comment type="caution">
    <text evidence="2">The sequence shown here is derived from an EMBL/GenBank/DDBJ whole genome shotgun (WGS) entry which is preliminary data.</text>
</comment>
<feature type="non-terminal residue" evidence="2">
    <location>
        <position position="85"/>
    </location>
</feature>
<evidence type="ECO:0000313" key="3">
    <source>
        <dbReference type="Proteomes" id="UP000194236"/>
    </source>
</evidence>
<accession>A0A1Y3BC48</accession>
<feature type="region of interest" description="Disordered" evidence="1">
    <location>
        <begin position="1"/>
        <end position="22"/>
    </location>
</feature>
<evidence type="ECO:0000313" key="2">
    <source>
        <dbReference type="EMBL" id="OTF78470.1"/>
    </source>
</evidence>
<feature type="compositionally biased region" description="Polar residues" evidence="1">
    <location>
        <begin position="1"/>
        <end position="11"/>
    </location>
</feature>
<reference evidence="2 3" key="1">
    <citation type="submission" date="2017-03" db="EMBL/GenBank/DDBJ databases">
        <title>Genome Survey of Euroglyphus maynei.</title>
        <authorList>
            <person name="Arlian L.G."/>
            <person name="Morgan M.S."/>
            <person name="Rider S.D."/>
        </authorList>
    </citation>
    <scope>NUCLEOTIDE SEQUENCE [LARGE SCALE GENOMIC DNA]</scope>
    <source>
        <strain evidence="2">Arlian Lab</strain>
        <tissue evidence="2">Whole body</tissue>
    </source>
</reference>
<evidence type="ECO:0000256" key="1">
    <source>
        <dbReference type="SAM" id="MobiDB-lite"/>
    </source>
</evidence>
<dbReference type="EMBL" id="MUJZ01027762">
    <property type="protein sequence ID" value="OTF78470.1"/>
    <property type="molecule type" value="Genomic_DNA"/>
</dbReference>
<keyword evidence="3" id="KW-1185">Reference proteome</keyword>
<dbReference type="AlphaFoldDB" id="A0A1Y3BC48"/>
<dbReference type="Proteomes" id="UP000194236">
    <property type="component" value="Unassembled WGS sequence"/>
</dbReference>
<name>A0A1Y3BC48_EURMA</name>
<proteinExistence type="predicted"/>